<dbReference type="AlphaFoldDB" id="A0A1H2DV31"/>
<feature type="domain" description="VWFA" evidence="2">
    <location>
        <begin position="24"/>
        <end position="225"/>
    </location>
</feature>
<dbReference type="RefSeq" id="WP_157718755.1">
    <property type="nucleotide sequence ID" value="NZ_LT629785.1"/>
</dbReference>
<organism evidence="3 4">
    <name type="scientific">Pseudomonas pohangensis</name>
    <dbReference type="NCBI Taxonomy" id="364197"/>
    <lineage>
        <taxon>Bacteria</taxon>
        <taxon>Pseudomonadati</taxon>
        <taxon>Pseudomonadota</taxon>
        <taxon>Gammaproteobacteria</taxon>
        <taxon>Pseudomonadales</taxon>
        <taxon>Pseudomonadaceae</taxon>
        <taxon>Pseudomonas</taxon>
    </lineage>
</organism>
<feature type="region of interest" description="Disordered" evidence="1">
    <location>
        <begin position="217"/>
        <end position="238"/>
    </location>
</feature>
<accession>A0A1H2DV31</accession>
<evidence type="ECO:0000256" key="1">
    <source>
        <dbReference type="SAM" id="MobiDB-lite"/>
    </source>
</evidence>
<evidence type="ECO:0000259" key="2">
    <source>
        <dbReference type="PROSITE" id="PS50234"/>
    </source>
</evidence>
<dbReference type="InterPro" id="IPR036465">
    <property type="entry name" value="vWFA_dom_sf"/>
</dbReference>
<dbReference type="SUPFAM" id="SSF53300">
    <property type="entry name" value="vWA-like"/>
    <property type="match status" value="1"/>
</dbReference>
<reference evidence="4" key="1">
    <citation type="submission" date="2016-10" db="EMBL/GenBank/DDBJ databases">
        <authorList>
            <person name="Varghese N."/>
            <person name="Submissions S."/>
        </authorList>
    </citation>
    <scope>NUCLEOTIDE SEQUENCE [LARGE SCALE GENOMIC DNA]</scope>
    <source>
        <strain evidence="4">DSM 17875</strain>
    </source>
</reference>
<dbReference type="PROSITE" id="PS50234">
    <property type="entry name" value="VWFA"/>
    <property type="match status" value="1"/>
</dbReference>
<dbReference type="STRING" id="364197.SAMN05216296_0034"/>
<keyword evidence="4" id="KW-1185">Reference proteome</keyword>
<evidence type="ECO:0000313" key="3">
    <source>
        <dbReference type="EMBL" id="SDT86689.1"/>
    </source>
</evidence>
<sequence length="238" mass="26041">MGLAPRQEIATYACQKDPKALPPEFVVVLDTSGSMGFNADISREDEDWLMRVGQKLPANNPRVKRLFSGLARIDIAKQSFANMIRNLHPKIDIRFITFGDCNAQVDHGIFDLAQRPALVSGINGLKAYGGTPLASSLEQAANQVDGRDRDAVIVMFIDGEEGCNRDVCEVSKRISREQPRLRVNVVNISKNSNPKCISENTGGRIYTAESSEQISSMLREATEEVSSSAACSGEKPEP</sequence>
<dbReference type="InterPro" id="IPR002035">
    <property type="entry name" value="VWF_A"/>
</dbReference>
<dbReference type="Proteomes" id="UP000243232">
    <property type="component" value="Chromosome I"/>
</dbReference>
<proteinExistence type="predicted"/>
<dbReference type="EMBL" id="LT629785">
    <property type="protein sequence ID" value="SDT86689.1"/>
    <property type="molecule type" value="Genomic_DNA"/>
</dbReference>
<name>A0A1H2DV31_9PSED</name>
<dbReference type="Pfam" id="PF13519">
    <property type="entry name" value="VWA_2"/>
    <property type="match status" value="1"/>
</dbReference>
<dbReference type="SMART" id="SM00327">
    <property type="entry name" value="VWA"/>
    <property type="match status" value="1"/>
</dbReference>
<protein>
    <submittedName>
        <fullName evidence="3">von Willebrand factor type A domain-containing protein</fullName>
    </submittedName>
</protein>
<evidence type="ECO:0000313" key="4">
    <source>
        <dbReference type="Proteomes" id="UP000243232"/>
    </source>
</evidence>
<gene>
    <name evidence="3" type="ORF">SAMN05216296_0034</name>
</gene>
<dbReference type="Gene3D" id="3.40.50.410">
    <property type="entry name" value="von Willebrand factor, type A domain"/>
    <property type="match status" value="1"/>
</dbReference>
<dbReference type="OrthoDB" id="5755451at2"/>